<evidence type="ECO:0000256" key="4">
    <source>
        <dbReference type="ARBA" id="ARBA00035231"/>
    </source>
</evidence>
<protein>
    <recommendedName>
        <fullName evidence="4 5">Large ribosomal subunit protein eL30</fullName>
    </recommendedName>
</protein>
<dbReference type="PANTHER" id="PTHR11449">
    <property type="entry name" value="RIBOSOMAL PROTEIN L30"/>
    <property type="match status" value="1"/>
</dbReference>
<dbReference type="GO" id="GO:0003723">
    <property type="term" value="F:RNA binding"/>
    <property type="evidence" value="ECO:0007669"/>
    <property type="project" value="InterPro"/>
</dbReference>
<dbReference type="EMBL" id="DTPI01000006">
    <property type="protein sequence ID" value="HGE65712.1"/>
    <property type="molecule type" value="Genomic_DNA"/>
</dbReference>
<evidence type="ECO:0000313" key="7">
    <source>
        <dbReference type="EMBL" id="HGE65712.1"/>
    </source>
</evidence>
<evidence type="ECO:0000313" key="9">
    <source>
        <dbReference type="EMBL" id="HHF48072.1"/>
    </source>
</evidence>
<dbReference type="GO" id="GO:0006412">
    <property type="term" value="P:translation"/>
    <property type="evidence" value="ECO:0007669"/>
    <property type="project" value="UniProtKB-UniRule"/>
</dbReference>
<name>A0A7C4S4M8_9EURY</name>
<comment type="caution">
    <text evidence="8">The sequence shown here is derived from an EMBL/GenBank/DDBJ whole genome shotgun (WGS) entry which is preliminary data.</text>
</comment>
<sequence>MKVDLSRALRRALKTGVVYLGSKRTIKAVRDGKAKLVVVAKNCPEEVIEKLKKYNVKMVTYNGTNMELGAICGKPFSVAALAVIDEGESEILNI</sequence>
<dbReference type="PROSITE" id="PS00993">
    <property type="entry name" value="RIBOSOMAL_L30E_2"/>
    <property type="match status" value="1"/>
</dbReference>
<evidence type="ECO:0000259" key="6">
    <source>
        <dbReference type="Pfam" id="PF01248"/>
    </source>
</evidence>
<accession>A0A7C4S4M8</accession>
<dbReference type="InterPro" id="IPR004038">
    <property type="entry name" value="Ribosomal_eL8/eL30/eS12/Gad45"/>
</dbReference>
<dbReference type="AlphaFoldDB" id="A0A7C4S4M8"/>
<dbReference type="NCBIfam" id="NF002172">
    <property type="entry name" value="PRK01018.1"/>
    <property type="match status" value="1"/>
</dbReference>
<dbReference type="InterPro" id="IPR039109">
    <property type="entry name" value="Ribosomal_eL30-like"/>
</dbReference>
<dbReference type="InterPro" id="IPR000231">
    <property type="entry name" value="Ribosomal_eL30"/>
</dbReference>
<reference evidence="8" key="1">
    <citation type="journal article" date="2020" name="mSystems">
        <title>Genome- and Community-Level Interaction Insights into Carbon Utilization and Element Cycling Functions of Hydrothermarchaeota in Hydrothermal Sediment.</title>
        <authorList>
            <person name="Zhou Z."/>
            <person name="Liu Y."/>
            <person name="Xu W."/>
            <person name="Pan J."/>
            <person name="Luo Z.H."/>
            <person name="Li M."/>
        </authorList>
    </citation>
    <scope>NUCLEOTIDE SEQUENCE [LARGE SCALE GENOMIC DNA]</scope>
    <source>
        <strain evidence="9">SpSt-10</strain>
        <strain evidence="8">SpSt-62</strain>
        <strain evidence="7">SpSt-97</strain>
    </source>
</reference>
<dbReference type="PROSITE" id="PS00709">
    <property type="entry name" value="RIBOSOMAL_L30E_1"/>
    <property type="match status" value="1"/>
</dbReference>
<keyword evidence="2 5" id="KW-0689">Ribosomal protein</keyword>
<dbReference type="GO" id="GO:0022625">
    <property type="term" value="C:cytosolic large ribosomal subunit"/>
    <property type="evidence" value="ECO:0007669"/>
    <property type="project" value="InterPro"/>
</dbReference>
<dbReference type="EMBL" id="DRUC01000041">
    <property type="protein sequence ID" value="HHF48072.1"/>
    <property type="molecule type" value="Genomic_DNA"/>
</dbReference>
<dbReference type="InterPro" id="IPR029064">
    <property type="entry name" value="Ribosomal_eL30-like_sf"/>
</dbReference>
<evidence type="ECO:0000256" key="1">
    <source>
        <dbReference type="ARBA" id="ARBA00007326"/>
    </source>
</evidence>
<evidence type="ECO:0000313" key="8">
    <source>
        <dbReference type="EMBL" id="HGU58693.1"/>
    </source>
</evidence>
<evidence type="ECO:0000256" key="2">
    <source>
        <dbReference type="ARBA" id="ARBA00022980"/>
    </source>
</evidence>
<dbReference type="EMBL" id="DTAK01000003">
    <property type="protein sequence ID" value="HGU58693.1"/>
    <property type="molecule type" value="Genomic_DNA"/>
</dbReference>
<evidence type="ECO:0000256" key="5">
    <source>
        <dbReference type="HAMAP-Rule" id="MF_00481"/>
    </source>
</evidence>
<dbReference type="Pfam" id="PF01248">
    <property type="entry name" value="Ribosomal_L7Ae"/>
    <property type="match status" value="1"/>
</dbReference>
<dbReference type="HAMAP" id="MF_00481">
    <property type="entry name" value="Ribosomal_eL30"/>
    <property type="match status" value="1"/>
</dbReference>
<comment type="similarity">
    <text evidence="1 5">Belongs to the eukaryotic ribosomal protein eL30 family.</text>
</comment>
<proteinExistence type="inferred from homology"/>
<dbReference type="InterPro" id="IPR022991">
    <property type="entry name" value="Ribosomal_eL30_CS"/>
</dbReference>
<dbReference type="GO" id="GO:0003735">
    <property type="term" value="F:structural constituent of ribosome"/>
    <property type="evidence" value="ECO:0007669"/>
    <property type="project" value="InterPro"/>
</dbReference>
<feature type="domain" description="Ribosomal protein eL8/eL30/eS12/Gadd45" evidence="6">
    <location>
        <begin position="6"/>
        <end position="92"/>
    </location>
</feature>
<keyword evidence="3 5" id="KW-0687">Ribonucleoprotein</keyword>
<dbReference type="SUPFAM" id="SSF55315">
    <property type="entry name" value="L30e-like"/>
    <property type="match status" value="1"/>
</dbReference>
<evidence type="ECO:0000256" key="3">
    <source>
        <dbReference type="ARBA" id="ARBA00023274"/>
    </source>
</evidence>
<organism evidence="8">
    <name type="scientific">Geoglobus ahangari</name>
    <dbReference type="NCBI Taxonomy" id="113653"/>
    <lineage>
        <taxon>Archaea</taxon>
        <taxon>Methanobacteriati</taxon>
        <taxon>Methanobacteriota</taxon>
        <taxon>Archaeoglobi</taxon>
        <taxon>Archaeoglobales</taxon>
        <taxon>Archaeoglobaceae</taxon>
        <taxon>Geoglobus</taxon>
    </lineage>
</organism>
<gene>
    <name evidence="5" type="primary">rpl30e</name>
    <name evidence="9" type="ORF">ENL48_02435</name>
    <name evidence="8" type="ORF">ENT89_00425</name>
    <name evidence="7" type="ORF">ENX77_01045</name>
</gene>
<dbReference type="Gene3D" id="3.30.1330.30">
    <property type="match status" value="1"/>
</dbReference>